<protein>
    <submittedName>
        <fullName evidence="2">Transcriptional regulator</fullName>
    </submittedName>
</protein>
<dbReference type="SMART" id="SM00418">
    <property type="entry name" value="HTH_ARSR"/>
    <property type="match status" value="1"/>
</dbReference>
<comment type="caution">
    <text evidence="2">The sequence shown here is derived from an EMBL/GenBank/DDBJ whole genome shotgun (WGS) entry which is preliminary data.</text>
</comment>
<dbReference type="Proteomes" id="UP000598174">
    <property type="component" value="Unassembled WGS sequence"/>
</dbReference>
<evidence type="ECO:0000259" key="1">
    <source>
        <dbReference type="SMART" id="SM00418"/>
    </source>
</evidence>
<dbReference type="AlphaFoldDB" id="A0A919J0F8"/>
<gene>
    <name evidence="2" type="ORF">Afe05nite_32840</name>
</gene>
<evidence type="ECO:0000313" key="3">
    <source>
        <dbReference type="Proteomes" id="UP000598174"/>
    </source>
</evidence>
<dbReference type="CDD" id="cd00090">
    <property type="entry name" value="HTH_ARSR"/>
    <property type="match status" value="1"/>
</dbReference>
<dbReference type="InterPro" id="IPR036390">
    <property type="entry name" value="WH_DNA-bd_sf"/>
</dbReference>
<dbReference type="InterPro" id="IPR036388">
    <property type="entry name" value="WH-like_DNA-bd_sf"/>
</dbReference>
<dbReference type="EMBL" id="BOMM01000029">
    <property type="protein sequence ID" value="GIE11444.1"/>
    <property type="molecule type" value="Genomic_DNA"/>
</dbReference>
<dbReference type="SUPFAM" id="SSF46785">
    <property type="entry name" value="Winged helix' DNA-binding domain"/>
    <property type="match status" value="1"/>
</dbReference>
<feature type="domain" description="HTH arsR-type" evidence="1">
    <location>
        <begin position="2"/>
        <end position="89"/>
    </location>
</feature>
<accession>A0A919J0F8</accession>
<organism evidence="2 3">
    <name type="scientific">Paractinoplanes ferrugineus</name>
    <dbReference type="NCBI Taxonomy" id="113564"/>
    <lineage>
        <taxon>Bacteria</taxon>
        <taxon>Bacillati</taxon>
        <taxon>Actinomycetota</taxon>
        <taxon>Actinomycetes</taxon>
        <taxon>Micromonosporales</taxon>
        <taxon>Micromonosporaceae</taxon>
        <taxon>Paractinoplanes</taxon>
    </lineage>
</organism>
<evidence type="ECO:0000313" key="2">
    <source>
        <dbReference type="EMBL" id="GIE11444.1"/>
    </source>
</evidence>
<reference evidence="2" key="1">
    <citation type="submission" date="2021-01" db="EMBL/GenBank/DDBJ databases">
        <title>Whole genome shotgun sequence of Actinoplanes ferrugineus NBRC 15555.</title>
        <authorList>
            <person name="Komaki H."/>
            <person name="Tamura T."/>
        </authorList>
    </citation>
    <scope>NUCLEOTIDE SEQUENCE</scope>
    <source>
        <strain evidence="2">NBRC 15555</strain>
    </source>
</reference>
<dbReference type="Gene3D" id="6.10.140.2180">
    <property type="match status" value="1"/>
</dbReference>
<dbReference type="Pfam" id="PF12840">
    <property type="entry name" value="HTH_20"/>
    <property type="match status" value="1"/>
</dbReference>
<keyword evidence="3" id="KW-1185">Reference proteome</keyword>
<sequence length="177" mass="19204">MDPLELLLHPVRLRIVHALSGTGRTVTTAQLCARLPDVSQATVYRHVGLLADAGIIEVAGEQRMRGFVERSYRLVRSRAVVDAATAASATVDDHRRAFATATAVLLAEFGAYLAADGADPARDMVGYRQHAIWLTDEERDRLIAGLREAILPVLANEPADGRAPYLLSPILFPLPAE</sequence>
<dbReference type="Gene3D" id="1.10.10.10">
    <property type="entry name" value="Winged helix-like DNA-binding domain superfamily/Winged helix DNA-binding domain"/>
    <property type="match status" value="1"/>
</dbReference>
<name>A0A919J0F8_9ACTN</name>
<dbReference type="InterPro" id="IPR011991">
    <property type="entry name" value="ArsR-like_HTH"/>
</dbReference>
<dbReference type="GO" id="GO:0003700">
    <property type="term" value="F:DNA-binding transcription factor activity"/>
    <property type="evidence" value="ECO:0007669"/>
    <property type="project" value="InterPro"/>
</dbReference>
<dbReference type="RefSeq" id="WP_203817979.1">
    <property type="nucleotide sequence ID" value="NZ_BAAABP010000058.1"/>
</dbReference>
<proteinExistence type="predicted"/>
<dbReference type="InterPro" id="IPR001845">
    <property type="entry name" value="HTH_ArsR_DNA-bd_dom"/>
</dbReference>